<dbReference type="RefSeq" id="WP_338113058.1">
    <property type="nucleotide sequence ID" value="NZ_JACIJH010000002.1"/>
</dbReference>
<proteinExistence type="predicted"/>
<evidence type="ECO:0000256" key="3">
    <source>
        <dbReference type="ARBA" id="ARBA00023163"/>
    </source>
</evidence>
<dbReference type="Proteomes" id="UP000537161">
    <property type="component" value="Unassembled WGS sequence"/>
</dbReference>
<sequence length="220" mass="23317">MKPPPKQARAAATRERLLDVAGALLAEVGVERISTNLIAARAGVSPPALYRYFADKYAVLAALGARLMVRQNAVLDAWIAARAPGGIAAMADHIGDLLADTAAVTRSEPGAVWILRALHASPALVPVRLESHRAVTDRLAAACAPHLPGVDPAWLWRRLRIAVELGFAADEMLYEEDRLAPDAALADVAAMLRVAMRDLAAGSDAHPHHRQHAVLPGGKG</sequence>
<dbReference type="Pfam" id="PF00440">
    <property type="entry name" value="TetR_N"/>
    <property type="match status" value="1"/>
</dbReference>
<dbReference type="PANTHER" id="PTHR30055:SF234">
    <property type="entry name" value="HTH-TYPE TRANSCRIPTIONAL REGULATOR BETI"/>
    <property type="match status" value="1"/>
</dbReference>
<dbReference type="Gene3D" id="1.10.357.10">
    <property type="entry name" value="Tetracycline Repressor, domain 2"/>
    <property type="match status" value="1"/>
</dbReference>
<evidence type="ECO:0000259" key="5">
    <source>
        <dbReference type="PROSITE" id="PS50977"/>
    </source>
</evidence>
<evidence type="ECO:0000256" key="1">
    <source>
        <dbReference type="ARBA" id="ARBA00023015"/>
    </source>
</evidence>
<dbReference type="SUPFAM" id="SSF46689">
    <property type="entry name" value="Homeodomain-like"/>
    <property type="match status" value="1"/>
</dbReference>
<dbReference type="GO" id="GO:0003700">
    <property type="term" value="F:DNA-binding transcription factor activity"/>
    <property type="evidence" value="ECO:0007669"/>
    <property type="project" value="TreeGrafter"/>
</dbReference>
<protein>
    <submittedName>
        <fullName evidence="6">AcrR family transcriptional regulator</fullName>
    </submittedName>
</protein>
<name>A0A7W9B3F0_9SPHN</name>
<reference evidence="6 7" key="1">
    <citation type="submission" date="2020-08" db="EMBL/GenBank/DDBJ databases">
        <title>Genomic Encyclopedia of Type Strains, Phase IV (KMG-IV): sequencing the most valuable type-strain genomes for metagenomic binning, comparative biology and taxonomic classification.</title>
        <authorList>
            <person name="Goeker M."/>
        </authorList>
    </citation>
    <scope>NUCLEOTIDE SEQUENCE [LARGE SCALE GENOMIC DNA]</scope>
    <source>
        <strain evidence="6 7">DSM 27163</strain>
    </source>
</reference>
<evidence type="ECO:0000256" key="2">
    <source>
        <dbReference type="ARBA" id="ARBA00023125"/>
    </source>
</evidence>
<accession>A0A7W9B3F0</accession>
<keyword evidence="3" id="KW-0804">Transcription</keyword>
<organism evidence="6 7">
    <name type="scientific">Sphingopyxis panaciterrulae</name>
    <dbReference type="NCBI Taxonomy" id="462372"/>
    <lineage>
        <taxon>Bacteria</taxon>
        <taxon>Pseudomonadati</taxon>
        <taxon>Pseudomonadota</taxon>
        <taxon>Alphaproteobacteria</taxon>
        <taxon>Sphingomonadales</taxon>
        <taxon>Sphingomonadaceae</taxon>
        <taxon>Sphingopyxis</taxon>
    </lineage>
</organism>
<feature type="DNA-binding region" description="H-T-H motif" evidence="4">
    <location>
        <begin position="34"/>
        <end position="53"/>
    </location>
</feature>
<dbReference type="PROSITE" id="PS01081">
    <property type="entry name" value="HTH_TETR_1"/>
    <property type="match status" value="1"/>
</dbReference>
<dbReference type="InterPro" id="IPR050109">
    <property type="entry name" value="HTH-type_TetR-like_transc_reg"/>
</dbReference>
<dbReference type="InterPro" id="IPR001647">
    <property type="entry name" value="HTH_TetR"/>
</dbReference>
<keyword evidence="7" id="KW-1185">Reference proteome</keyword>
<keyword evidence="1" id="KW-0805">Transcription regulation</keyword>
<feature type="domain" description="HTH tetR-type" evidence="5">
    <location>
        <begin position="11"/>
        <end position="71"/>
    </location>
</feature>
<dbReference type="PRINTS" id="PR00455">
    <property type="entry name" value="HTHTETR"/>
</dbReference>
<evidence type="ECO:0000256" key="4">
    <source>
        <dbReference type="PROSITE-ProRule" id="PRU00335"/>
    </source>
</evidence>
<dbReference type="PANTHER" id="PTHR30055">
    <property type="entry name" value="HTH-TYPE TRANSCRIPTIONAL REGULATOR RUTR"/>
    <property type="match status" value="1"/>
</dbReference>
<comment type="caution">
    <text evidence="6">The sequence shown here is derived from an EMBL/GenBank/DDBJ whole genome shotgun (WGS) entry which is preliminary data.</text>
</comment>
<dbReference type="GO" id="GO:0000976">
    <property type="term" value="F:transcription cis-regulatory region binding"/>
    <property type="evidence" value="ECO:0007669"/>
    <property type="project" value="TreeGrafter"/>
</dbReference>
<gene>
    <name evidence="6" type="ORF">FHR21_000854</name>
</gene>
<dbReference type="InterPro" id="IPR023772">
    <property type="entry name" value="DNA-bd_HTH_TetR-type_CS"/>
</dbReference>
<keyword evidence="2 4" id="KW-0238">DNA-binding</keyword>
<dbReference type="PROSITE" id="PS50977">
    <property type="entry name" value="HTH_TETR_2"/>
    <property type="match status" value="1"/>
</dbReference>
<evidence type="ECO:0000313" key="7">
    <source>
        <dbReference type="Proteomes" id="UP000537161"/>
    </source>
</evidence>
<dbReference type="InterPro" id="IPR009057">
    <property type="entry name" value="Homeodomain-like_sf"/>
</dbReference>
<dbReference type="AlphaFoldDB" id="A0A7W9B3F0"/>
<dbReference type="EMBL" id="JACIJH010000002">
    <property type="protein sequence ID" value="MBB5705521.1"/>
    <property type="molecule type" value="Genomic_DNA"/>
</dbReference>
<evidence type="ECO:0000313" key="6">
    <source>
        <dbReference type="EMBL" id="MBB5705521.1"/>
    </source>
</evidence>